<dbReference type="PROSITE" id="PS51782">
    <property type="entry name" value="LYSM"/>
    <property type="match status" value="1"/>
</dbReference>
<dbReference type="InterPro" id="IPR006860">
    <property type="entry name" value="FecR"/>
</dbReference>
<dbReference type="EMBL" id="CR555306">
    <property type="protein sequence ID" value="CAI07770.1"/>
    <property type="molecule type" value="Genomic_DNA"/>
</dbReference>
<organism evidence="4 5">
    <name type="scientific">Aromatoleum aromaticum (strain DSM 19018 / LMG 30748 / EbN1)</name>
    <name type="common">Azoarcus sp. (strain EbN1)</name>
    <dbReference type="NCBI Taxonomy" id="76114"/>
    <lineage>
        <taxon>Bacteria</taxon>
        <taxon>Pseudomonadati</taxon>
        <taxon>Pseudomonadota</taxon>
        <taxon>Betaproteobacteria</taxon>
        <taxon>Rhodocyclales</taxon>
        <taxon>Rhodocyclaceae</taxon>
        <taxon>Aromatoleum</taxon>
    </lineage>
</organism>
<feature type="chain" id="PRO_5004260184" description="LysM domain-containing protein" evidence="2">
    <location>
        <begin position="35"/>
        <end position="551"/>
    </location>
</feature>
<dbReference type="Gene3D" id="3.10.350.10">
    <property type="entry name" value="LysM domain"/>
    <property type="match status" value="1"/>
</dbReference>
<dbReference type="eggNOG" id="COG1652">
    <property type="taxonomic scope" value="Bacteria"/>
</dbReference>
<gene>
    <name evidence="4" type="ORF">ebA2921</name>
</gene>
<protein>
    <recommendedName>
        <fullName evidence="3">LysM domain-containing protein</fullName>
    </recommendedName>
</protein>
<dbReference type="SMART" id="SM00257">
    <property type="entry name" value="LysM"/>
    <property type="match status" value="1"/>
</dbReference>
<evidence type="ECO:0000313" key="4">
    <source>
        <dbReference type="EMBL" id="CAI07770.1"/>
    </source>
</evidence>
<evidence type="ECO:0000313" key="5">
    <source>
        <dbReference type="Proteomes" id="UP000006552"/>
    </source>
</evidence>
<dbReference type="OrthoDB" id="9813091at2"/>
<dbReference type="AlphaFoldDB" id="Q5P4J3"/>
<sequence length="551" mass="60207">MNPSTGTTGRPVSHRATAASLLAGITLLALPAVAAAEDFRYVVRPGDNPWNLTRRYLKSIDYWPRIQEYNQIQNPKAIPPGTILRIPVAWMRAEQGTARVVDVQGEAQLHREGAPVAITPGMALTRGTVIRTGEASSLLLEFSDGSRSLVGENSEVRVGNIRHLKASDAQQVELELRRGRLENEVEPARKAGGRYRIHTPAGVAAVRGTEFRVATSEAGMRAETLRGEVALRNRRGEVRLRAGTGSLATPGQAPQPPSGLLAAPQLETLPARIERLPFALAFPAIAGAQRYRTQLAPPGAPAAVASDRLGTAPAALGRADLADGTYRMRVRAIDARELEGLDAEREIVVDARPEPPYPNLPVQDGVAIDERIEFRWTRSIEPGHYHFQLAADEQFQTLLADRERLDEPGLVVDADLAPGHYYWRVALTTTDEGHGPFSDVQRLRRPPPGPAAEAGEVRGGRLELRWKSAGENARYELQLSRDAAFSTADFTFDAQQAALSIETPPPGVYYVRIRTLEPDGTAGPWGRPQQFDVPHNYWPALLLLVPLLLIL</sequence>
<dbReference type="Pfam" id="PF01476">
    <property type="entry name" value="LysM"/>
    <property type="match status" value="1"/>
</dbReference>
<dbReference type="Pfam" id="PF04773">
    <property type="entry name" value="FecR"/>
    <property type="match status" value="1"/>
</dbReference>
<feature type="signal peptide" evidence="2">
    <location>
        <begin position="1"/>
        <end position="34"/>
    </location>
</feature>
<evidence type="ECO:0000256" key="1">
    <source>
        <dbReference type="SAM" id="MobiDB-lite"/>
    </source>
</evidence>
<dbReference type="CDD" id="cd00118">
    <property type="entry name" value="LysM"/>
    <property type="match status" value="1"/>
</dbReference>
<feature type="region of interest" description="Disordered" evidence="1">
    <location>
        <begin position="434"/>
        <end position="457"/>
    </location>
</feature>
<reference evidence="4 5" key="1">
    <citation type="journal article" date="2005" name="Arch. Microbiol.">
        <title>The genome sequence of an anaerobic aromatic-degrading denitrifying bacterium, strain EbN1.</title>
        <authorList>
            <person name="Rabus R."/>
            <person name="Kube M."/>
            <person name="Heider J."/>
            <person name="Beck A."/>
            <person name="Heitmann K."/>
            <person name="Widdel F."/>
            <person name="Reinhardt R."/>
        </authorList>
    </citation>
    <scope>NUCLEOTIDE SEQUENCE [LARGE SCALE GENOMIC DNA]</scope>
    <source>
        <strain evidence="4 5">EbN1</strain>
    </source>
</reference>
<accession>Q5P4J3</accession>
<dbReference type="eggNOG" id="COG4254">
    <property type="taxonomic scope" value="Bacteria"/>
</dbReference>
<evidence type="ECO:0000259" key="3">
    <source>
        <dbReference type="PROSITE" id="PS51782"/>
    </source>
</evidence>
<proteinExistence type="predicted"/>
<dbReference type="PANTHER" id="PTHR38731:SF3">
    <property type="entry name" value="BLL6125 PROTEIN"/>
    <property type="match status" value="1"/>
</dbReference>
<dbReference type="SUPFAM" id="SSF54106">
    <property type="entry name" value="LysM domain"/>
    <property type="match status" value="1"/>
</dbReference>
<feature type="region of interest" description="Disordered" evidence="1">
    <location>
        <begin position="242"/>
        <end position="261"/>
    </location>
</feature>
<dbReference type="PIRSF" id="PIRSF029644">
    <property type="entry name" value="UCP029644"/>
    <property type="match status" value="1"/>
</dbReference>
<dbReference type="InterPro" id="IPR018392">
    <property type="entry name" value="LysM"/>
</dbReference>
<dbReference type="RefSeq" id="WP_011237484.1">
    <property type="nucleotide sequence ID" value="NC_006513.1"/>
</dbReference>
<keyword evidence="5" id="KW-1185">Reference proteome</keyword>
<dbReference type="InterPro" id="IPR036779">
    <property type="entry name" value="LysM_dom_sf"/>
</dbReference>
<dbReference type="Gene3D" id="2.60.40.10">
    <property type="entry name" value="Immunoglobulins"/>
    <property type="match status" value="2"/>
</dbReference>
<evidence type="ECO:0000256" key="2">
    <source>
        <dbReference type="SAM" id="SignalP"/>
    </source>
</evidence>
<dbReference type="Gene3D" id="2.60.120.1440">
    <property type="match status" value="1"/>
</dbReference>
<feature type="domain" description="LysM" evidence="3">
    <location>
        <begin position="39"/>
        <end position="86"/>
    </location>
</feature>
<dbReference type="KEGG" id="eba:ebA2921"/>
<dbReference type="Proteomes" id="UP000006552">
    <property type="component" value="Chromosome"/>
</dbReference>
<dbReference type="STRING" id="76114.ebA2921"/>
<dbReference type="InterPro" id="IPR016930">
    <property type="entry name" value="UCP029644"/>
</dbReference>
<dbReference type="PANTHER" id="PTHR38731">
    <property type="entry name" value="LIPL45-RELATED LIPOPROTEIN-RELATED"/>
    <property type="match status" value="1"/>
</dbReference>
<dbReference type="InterPro" id="IPR013783">
    <property type="entry name" value="Ig-like_fold"/>
</dbReference>
<dbReference type="HOGENOM" id="CLU_036396_1_0_4"/>
<name>Q5P4J3_AROAE</name>
<keyword evidence="2" id="KW-0732">Signal</keyword>